<feature type="coiled-coil region" evidence="1">
    <location>
        <begin position="112"/>
        <end position="146"/>
    </location>
</feature>
<accession>Q2GQ25</accession>
<dbReference type="Proteomes" id="UP000001056">
    <property type="component" value="Unassembled WGS sequence"/>
</dbReference>
<gene>
    <name evidence="3" type="ORF">CHGG_09929</name>
</gene>
<feature type="region of interest" description="Disordered" evidence="2">
    <location>
        <begin position="237"/>
        <end position="269"/>
    </location>
</feature>
<feature type="region of interest" description="Disordered" evidence="2">
    <location>
        <begin position="163"/>
        <end position="202"/>
    </location>
</feature>
<reference evidence="4" key="1">
    <citation type="journal article" date="2015" name="Genome Announc.">
        <title>Draft genome sequence of the cellulolytic fungus Chaetomium globosum.</title>
        <authorList>
            <person name="Cuomo C.A."/>
            <person name="Untereiner W.A."/>
            <person name="Ma L.-J."/>
            <person name="Grabherr M."/>
            <person name="Birren B.W."/>
        </authorList>
    </citation>
    <scope>NUCLEOTIDE SEQUENCE [LARGE SCALE GENOMIC DNA]</scope>
    <source>
        <strain evidence="4">ATCC 6205 / CBS 148.51 / DSM 1962 / NBRC 6347 / NRRL 1970</strain>
    </source>
</reference>
<proteinExistence type="predicted"/>
<sequence length="269" mass="28856">MDGMDDMDDSGGMEKKHEPTMSEFGLLLNEIIHDPEGTDLHLPAKKLKLLEDQRSTTQCTEEPVGHRSWKLDDHLINRTALHDTLLPHLFRRLTALTTLVHSDNDETTAAKIRSANRRVDETQRLLSELRSRVRFLEGRVTSLARRHERAAAIAAAAAIADAAGGAGGSGGSGGEGGRKTRSKKRKARGGEAVDVSGGGGEASSAAVAEELGEVECMLAEVMKRVGDFRIASGLDAIEEAPSPLGDEDTEMENAKEDKGKEVAKPESAV</sequence>
<dbReference type="EMBL" id="CH408035">
    <property type="protein sequence ID" value="EAQ83525.1"/>
    <property type="molecule type" value="Genomic_DNA"/>
</dbReference>
<evidence type="ECO:0000256" key="2">
    <source>
        <dbReference type="SAM" id="MobiDB-lite"/>
    </source>
</evidence>
<evidence type="ECO:0000313" key="4">
    <source>
        <dbReference type="Proteomes" id="UP000001056"/>
    </source>
</evidence>
<dbReference type="OrthoDB" id="10498792at2759"/>
<keyword evidence="4" id="KW-1185">Reference proteome</keyword>
<keyword evidence="1" id="KW-0175">Coiled coil</keyword>
<evidence type="ECO:0000313" key="3">
    <source>
        <dbReference type="EMBL" id="EAQ83525.1"/>
    </source>
</evidence>
<dbReference type="VEuPathDB" id="FungiDB:CHGG_09929"/>
<dbReference type="HOGENOM" id="CLU_1034395_0_0_1"/>
<dbReference type="GeneID" id="4396292"/>
<dbReference type="InParanoid" id="Q2GQ25"/>
<protein>
    <submittedName>
        <fullName evidence="3">Uncharacterized protein</fullName>
    </submittedName>
</protein>
<feature type="compositionally biased region" description="Gly residues" evidence="2">
    <location>
        <begin position="164"/>
        <end position="175"/>
    </location>
</feature>
<organism evidence="3 4">
    <name type="scientific">Chaetomium globosum (strain ATCC 6205 / CBS 148.51 / DSM 1962 / NBRC 6347 / NRRL 1970)</name>
    <name type="common">Soil fungus</name>
    <dbReference type="NCBI Taxonomy" id="306901"/>
    <lineage>
        <taxon>Eukaryota</taxon>
        <taxon>Fungi</taxon>
        <taxon>Dikarya</taxon>
        <taxon>Ascomycota</taxon>
        <taxon>Pezizomycotina</taxon>
        <taxon>Sordariomycetes</taxon>
        <taxon>Sordariomycetidae</taxon>
        <taxon>Sordariales</taxon>
        <taxon>Chaetomiaceae</taxon>
        <taxon>Chaetomium</taxon>
    </lineage>
</organism>
<dbReference type="AlphaFoldDB" id="Q2GQ25"/>
<evidence type="ECO:0000256" key="1">
    <source>
        <dbReference type="SAM" id="Coils"/>
    </source>
</evidence>
<feature type="compositionally biased region" description="Basic and acidic residues" evidence="2">
    <location>
        <begin position="252"/>
        <end position="269"/>
    </location>
</feature>
<dbReference type="RefSeq" id="XP_001227856.1">
    <property type="nucleotide sequence ID" value="XM_001227855.1"/>
</dbReference>
<name>Q2GQ25_CHAGB</name>